<proteinExistence type="predicted"/>
<organism evidence="2 3">
    <name type="scientific">Elongatibacter sediminis</name>
    <dbReference type="NCBI Taxonomy" id="3119006"/>
    <lineage>
        <taxon>Bacteria</taxon>
        <taxon>Pseudomonadati</taxon>
        <taxon>Pseudomonadota</taxon>
        <taxon>Gammaproteobacteria</taxon>
        <taxon>Chromatiales</taxon>
        <taxon>Wenzhouxiangellaceae</taxon>
        <taxon>Elongatibacter</taxon>
    </lineage>
</organism>
<keyword evidence="3" id="KW-1185">Reference proteome</keyword>
<protein>
    <submittedName>
        <fullName evidence="2">CARDB domain-containing protein</fullName>
    </submittedName>
</protein>
<evidence type="ECO:0000259" key="1">
    <source>
        <dbReference type="Pfam" id="PF07705"/>
    </source>
</evidence>
<reference evidence="2 3" key="1">
    <citation type="submission" date="2024-02" db="EMBL/GenBank/DDBJ databases">
        <title>A novel Wenzhouxiangellaceae bacterium, isolated from coastal sediments.</title>
        <authorList>
            <person name="Du Z.-J."/>
            <person name="Ye Y.-Q."/>
            <person name="Zhang X.-Y."/>
        </authorList>
    </citation>
    <scope>NUCLEOTIDE SEQUENCE [LARGE SCALE GENOMIC DNA]</scope>
    <source>
        <strain evidence="2 3">CH-27</strain>
    </source>
</reference>
<dbReference type="EMBL" id="JAZHOG010000002">
    <property type="protein sequence ID" value="MEJ8566786.1"/>
    <property type="molecule type" value="Genomic_DNA"/>
</dbReference>
<dbReference type="Proteomes" id="UP001359886">
    <property type="component" value="Unassembled WGS sequence"/>
</dbReference>
<dbReference type="AlphaFoldDB" id="A0AAW9RH09"/>
<dbReference type="RefSeq" id="WP_354694106.1">
    <property type="nucleotide sequence ID" value="NZ_JAZHOG010000002.1"/>
</dbReference>
<evidence type="ECO:0000313" key="3">
    <source>
        <dbReference type="Proteomes" id="UP001359886"/>
    </source>
</evidence>
<dbReference type="InterPro" id="IPR011635">
    <property type="entry name" value="CARDB"/>
</dbReference>
<evidence type="ECO:0000313" key="2">
    <source>
        <dbReference type="EMBL" id="MEJ8566786.1"/>
    </source>
</evidence>
<name>A0AAW9RH09_9GAMM</name>
<feature type="domain" description="CARDB" evidence="1">
    <location>
        <begin position="272"/>
        <end position="359"/>
    </location>
</feature>
<comment type="caution">
    <text evidence="2">The sequence shown here is derived from an EMBL/GenBank/DDBJ whole genome shotgun (WGS) entry which is preliminary data.</text>
</comment>
<dbReference type="Gene3D" id="2.60.40.10">
    <property type="entry name" value="Immunoglobulins"/>
    <property type="match status" value="2"/>
</dbReference>
<accession>A0AAW9RH09</accession>
<dbReference type="Pfam" id="PF07705">
    <property type="entry name" value="CARDB"/>
    <property type="match status" value="2"/>
</dbReference>
<sequence>MANGKELVGPGAALIMALFAGQPVAMALENPEATKLSAELELLNEVHVLEGGEANLRSWIRNSGSARSSKHHWYVVRSEDASVTGDDQIIYRGNVPELDPQGGVGFNWHQPLIVTPGSQWLFLCTWPDATESVVADAAFYRSCSRGVEIRGSRMDLVVSHVETRPARIVSGVTVIFRAKVLNQGKGASAPGKLFYYLSRNPDITSGDSLLGTDAVPGLEPGESWSHPVSTPVTGRVGDYWVGACVREVVGEIPVDNNCSAGYQLAIVEDRFPDLVIDRVAVRPESWNEGVEVDFYAQVANAGAARSTATRLVFYLSEHSEPDPSDLPFAEVEVEAIQPGRRSEVDLFQDAGAVPGLYWLIACVLPVDDEIDSYNNCGTGPQVEILPFNFSD</sequence>
<gene>
    <name evidence="2" type="ORF">V3330_04015</name>
</gene>
<dbReference type="InterPro" id="IPR013783">
    <property type="entry name" value="Ig-like_fold"/>
</dbReference>
<feature type="domain" description="CARDB" evidence="1">
    <location>
        <begin position="155"/>
        <end position="245"/>
    </location>
</feature>